<name>A0A4R1ES41_9GAMM</name>
<accession>A0A4R1ES41</accession>
<keyword evidence="5" id="KW-0472">Membrane</keyword>
<evidence type="ECO:0000256" key="2">
    <source>
        <dbReference type="ARBA" id="ARBA00022475"/>
    </source>
</evidence>
<dbReference type="Proteomes" id="UP000294887">
    <property type="component" value="Unassembled WGS sequence"/>
</dbReference>
<dbReference type="Gene3D" id="3.90.550.10">
    <property type="entry name" value="Spore Coat Polysaccharide Biosynthesis Protein SpsA, Chain A"/>
    <property type="match status" value="1"/>
</dbReference>
<dbReference type="OrthoDB" id="5291101at2"/>
<comment type="subcellular location">
    <subcellularLocation>
        <location evidence="1">Cell membrane</location>
    </subcellularLocation>
</comment>
<dbReference type="RefSeq" id="WP_131907220.1">
    <property type="nucleotide sequence ID" value="NZ_BAAAFU010000007.1"/>
</dbReference>
<reference evidence="6 7" key="1">
    <citation type="submission" date="2019-03" db="EMBL/GenBank/DDBJ databases">
        <title>Genomic Encyclopedia of Type Strains, Phase IV (KMG-IV): sequencing the most valuable type-strain genomes for metagenomic binning, comparative biology and taxonomic classification.</title>
        <authorList>
            <person name="Goeker M."/>
        </authorList>
    </citation>
    <scope>NUCLEOTIDE SEQUENCE [LARGE SCALE GENOMIC DNA]</scope>
    <source>
        <strain evidence="6 7">DSM 24830</strain>
    </source>
</reference>
<organism evidence="6 7">
    <name type="scientific">Cocleimonas flava</name>
    <dbReference type="NCBI Taxonomy" id="634765"/>
    <lineage>
        <taxon>Bacteria</taxon>
        <taxon>Pseudomonadati</taxon>
        <taxon>Pseudomonadota</taxon>
        <taxon>Gammaproteobacteria</taxon>
        <taxon>Thiotrichales</taxon>
        <taxon>Thiotrichaceae</taxon>
        <taxon>Cocleimonas</taxon>
    </lineage>
</organism>
<dbReference type="GO" id="GO:0005886">
    <property type="term" value="C:plasma membrane"/>
    <property type="evidence" value="ECO:0007669"/>
    <property type="project" value="UniProtKB-SubCell"/>
</dbReference>
<dbReference type="PANTHER" id="PTHR43646:SF2">
    <property type="entry name" value="GLYCOSYLTRANSFERASE 2-LIKE DOMAIN-CONTAINING PROTEIN"/>
    <property type="match status" value="1"/>
</dbReference>
<sequence length="204" mass="22927">MAKPNKQDEQCLENFSIIIPSWNQETALNALLEKLENTGAEIIVSSEGSRAKSLNAGAKKATRKILWFVHADSQITKENIQSLIVSLNQFPDALHYFKLQFAEGGLSAINAKGANLRSSLFDLPYGDQALCLSKQQFELIGAYPEDTPYGEDLLFVRLAKKCQVKLVEVPSFLISSARKYNSQGWVKTSITHWYIMFKLLLKKL</sequence>
<keyword evidence="3" id="KW-0328">Glycosyltransferase</keyword>
<dbReference type="SUPFAM" id="SSF53448">
    <property type="entry name" value="Nucleotide-diphospho-sugar transferases"/>
    <property type="match status" value="1"/>
</dbReference>
<evidence type="ECO:0000256" key="1">
    <source>
        <dbReference type="ARBA" id="ARBA00004236"/>
    </source>
</evidence>
<evidence type="ECO:0008006" key="8">
    <source>
        <dbReference type="Google" id="ProtNLM"/>
    </source>
</evidence>
<evidence type="ECO:0000313" key="6">
    <source>
        <dbReference type="EMBL" id="TCJ82712.1"/>
    </source>
</evidence>
<comment type="caution">
    <text evidence="6">The sequence shown here is derived from an EMBL/GenBank/DDBJ whole genome shotgun (WGS) entry which is preliminary data.</text>
</comment>
<keyword evidence="2" id="KW-1003">Cell membrane</keyword>
<evidence type="ECO:0000256" key="5">
    <source>
        <dbReference type="ARBA" id="ARBA00023136"/>
    </source>
</evidence>
<gene>
    <name evidence="6" type="ORF">EV695_3444</name>
</gene>
<dbReference type="GO" id="GO:0016757">
    <property type="term" value="F:glycosyltransferase activity"/>
    <property type="evidence" value="ECO:0007669"/>
    <property type="project" value="UniProtKB-KW"/>
</dbReference>
<evidence type="ECO:0000256" key="4">
    <source>
        <dbReference type="ARBA" id="ARBA00022679"/>
    </source>
</evidence>
<keyword evidence="4" id="KW-0808">Transferase</keyword>
<evidence type="ECO:0000313" key="7">
    <source>
        <dbReference type="Proteomes" id="UP000294887"/>
    </source>
</evidence>
<proteinExistence type="predicted"/>
<dbReference type="AlphaFoldDB" id="A0A4R1ES41"/>
<dbReference type="EMBL" id="SMFQ01000005">
    <property type="protein sequence ID" value="TCJ82712.1"/>
    <property type="molecule type" value="Genomic_DNA"/>
</dbReference>
<protein>
    <recommendedName>
        <fullName evidence="8">Glycosyl transferase family 2</fullName>
    </recommendedName>
</protein>
<dbReference type="InterPro" id="IPR029044">
    <property type="entry name" value="Nucleotide-diphossugar_trans"/>
</dbReference>
<dbReference type="PANTHER" id="PTHR43646">
    <property type="entry name" value="GLYCOSYLTRANSFERASE"/>
    <property type="match status" value="1"/>
</dbReference>
<evidence type="ECO:0000256" key="3">
    <source>
        <dbReference type="ARBA" id="ARBA00022676"/>
    </source>
</evidence>
<keyword evidence="7" id="KW-1185">Reference proteome</keyword>